<feature type="transmembrane region" description="Helical" evidence="2">
    <location>
        <begin position="12"/>
        <end position="31"/>
    </location>
</feature>
<organism evidence="3 4">
    <name type="scientific">Sphingomonas panacisoli</name>
    <dbReference type="NCBI Taxonomy" id="1813879"/>
    <lineage>
        <taxon>Bacteria</taxon>
        <taxon>Pseudomonadati</taxon>
        <taxon>Pseudomonadota</taxon>
        <taxon>Alphaproteobacteria</taxon>
        <taxon>Sphingomonadales</taxon>
        <taxon>Sphingomonadaceae</taxon>
        <taxon>Sphingomonas</taxon>
    </lineage>
</organism>
<reference evidence="3 4" key="1">
    <citation type="submission" date="2019-07" db="EMBL/GenBank/DDBJ databases">
        <title>Full genome sequence of Sphingomonas sp. 4R-6-7(HKS19).</title>
        <authorList>
            <person name="Im W.-T."/>
        </authorList>
    </citation>
    <scope>NUCLEOTIDE SEQUENCE [LARGE SCALE GENOMIC DNA]</scope>
    <source>
        <strain evidence="3 4">HKS19</strain>
    </source>
</reference>
<dbReference type="AlphaFoldDB" id="A0A5B8LI96"/>
<keyword evidence="2" id="KW-1133">Transmembrane helix</keyword>
<keyword evidence="2" id="KW-0812">Transmembrane</keyword>
<dbReference type="EMBL" id="CP042306">
    <property type="protein sequence ID" value="QDZ07853.1"/>
    <property type="molecule type" value="Genomic_DNA"/>
</dbReference>
<accession>A0A5B8LI96</accession>
<gene>
    <name evidence="3" type="ORF">FPZ24_10450</name>
</gene>
<dbReference type="Proteomes" id="UP000315673">
    <property type="component" value="Chromosome"/>
</dbReference>
<keyword evidence="4" id="KW-1185">Reference proteome</keyword>
<evidence type="ECO:0000256" key="2">
    <source>
        <dbReference type="SAM" id="Phobius"/>
    </source>
</evidence>
<dbReference type="RefSeq" id="WP_146571752.1">
    <property type="nucleotide sequence ID" value="NZ_CP042306.1"/>
</dbReference>
<evidence type="ECO:0000313" key="4">
    <source>
        <dbReference type="Proteomes" id="UP000315673"/>
    </source>
</evidence>
<sequence>MSTETPNWLDRTTAIGGLLVLVLVVMTVVVASQNRSLQQQVADGQAKLASAQAAGNVNSTLIRMLASAAADNNDAAIKALLTENGITFKSNAKAPDSAAKTDDKSGDAKKDAK</sequence>
<evidence type="ECO:0000313" key="3">
    <source>
        <dbReference type="EMBL" id="QDZ07853.1"/>
    </source>
</evidence>
<name>A0A5B8LI96_9SPHN</name>
<evidence type="ECO:0000256" key="1">
    <source>
        <dbReference type="SAM" id="MobiDB-lite"/>
    </source>
</evidence>
<feature type="region of interest" description="Disordered" evidence="1">
    <location>
        <begin position="91"/>
        <end position="113"/>
    </location>
</feature>
<proteinExistence type="predicted"/>
<dbReference type="KEGG" id="spai:FPZ24_10450"/>
<keyword evidence="2" id="KW-0472">Membrane</keyword>
<feature type="compositionally biased region" description="Basic and acidic residues" evidence="1">
    <location>
        <begin position="99"/>
        <end position="113"/>
    </location>
</feature>
<protein>
    <submittedName>
        <fullName evidence="3">Uncharacterized protein</fullName>
    </submittedName>
</protein>